<accession>M2XS60</accession>
<comment type="subcellular location">
    <subcellularLocation>
        <location evidence="1">Cell membrane</location>
        <topology evidence="1">Multi-pass membrane protein</topology>
    </subcellularLocation>
</comment>
<keyword evidence="2 6" id="KW-0812">Transmembrane</keyword>
<feature type="transmembrane region" description="Helical" evidence="6">
    <location>
        <begin position="113"/>
        <end position="130"/>
    </location>
</feature>
<name>M2XS60_9MICC</name>
<keyword evidence="4 6" id="KW-0472">Membrane</keyword>
<feature type="transmembrane region" description="Helical" evidence="6">
    <location>
        <begin position="241"/>
        <end position="262"/>
    </location>
</feature>
<feature type="transmembrane region" description="Helical" evidence="6">
    <location>
        <begin position="370"/>
        <end position="391"/>
    </location>
</feature>
<evidence type="ECO:0000256" key="4">
    <source>
        <dbReference type="ARBA" id="ARBA00023136"/>
    </source>
</evidence>
<dbReference type="SUPFAM" id="SSF103473">
    <property type="entry name" value="MFS general substrate transporter"/>
    <property type="match status" value="1"/>
</dbReference>
<feature type="compositionally biased region" description="Basic and acidic residues" evidence="5">
    <location>
        <begin position="1"/>
        <end position="14"/>
    </location>
</feature>
<gene>
    <name evidence="8" type="ORF">C884_01447</name>
</gene>
<evidence type="ECO:0000256" key="5">
    <source>
        <dbReference type="SAM" id="MobiDB-lite"/>
    </source>
</evidence>
<feature type="transmembrane region" description="Helical" evidence="6">
    <location>
        <begin position="268"/>
        <end position="286"/>
    </location>
</feature>
<dbReference type="Pfam" id="PF07690">
    <property type="entry name" value="MFS_1"/>
    <property type="match status" value="1"/>
</dbReference>
<feature type="domain" description="Major facilitator superfamily (MFS) profile" evidence="7">
    <location>
        <begin position="47"/>
        <end position="501"/>
    </location>
</feature>
<keyword evidence="3 6" id="KW-1133">Transmembrane helix</keyword>
<dbReference type="AlphaFoldDB" id="M2XS60"/>
<evidence type="ECO:0000256" key="2">
    <source>
        <dbReference type="ARBA" id="ARBA00022692"/>
    </source>
</evidence>
<sequence>MPASDDRPGSHDPHPFTGDVYAEGSAPPPRAPDDDSEFVPDPRRGRILAVLLASLFMALVAVSIINVALPSIQRDLGASSSDLQWVLSGYALSFGVVLVAAGRAGDLFGRERLFVAGMALFTIASLAAALSPTPLMLNLSRVFMGIGSGLINPQVSGLIQQHYRGSERARAFGYFGGIVGVAVAIGPVMGGLLIGMLPPGLGWRSTIGINVPLGLIILALSTRWLDLGPSRTTTQRRSHDLDPIGAVMLAVAVLTVMLPFMLAEQYTAAWALLPVGLILTAAWVVWERRYQAHGKAPMVDMRLFRIRSYSLGTLMIGIYFTGGTTIWVIQAQLVQQGLGQSALAASLLGLPGAVLTALSAQLGGRLVTRIGRWTVVIGLVVVLTGIIGTLLTTPHIVAGDVPLWLLGAVMSPIGFGAGMVTSPNQTLTLREVPVAEGGTASAIMQTGQRIGTAVGSAGVTGIYFFLLPQGADRAADAAYLIIGGIVVIALIVAVVDALNEPDGGRIGGSTRREVR</sequence>
<dbReference type="InterPro" id="IPR020846">
    <property type="entry name" value="MFS_dom"/>
</dbReference>
<evidence type="ECO:0000259" key="7">
    <source>
        <dbReference type="PROSITE" id="PS50850"/>
    </source>
</evidence>
<feature type="transmembrane region" description="Helical" evidence="6">
    <location>
        <begin position="306"/>
        <end position="329"/>
    </location>
</feature>
<feature type="transmembrane region" description="Helical" evidence="6">
    <location>
        <begin position="47"/>
        <end position="71"/>
    </location>
</feature>
<evidence type="ECO:0000256" key="3">
    <source>
        <dbReference type="ARBA" id="ARBA00022989"/>
    </source>
</evidence>
<organism evidence="8 9">
    <name type="scientific">Kocuria palustris PEL</name>
    <dbReference type="NCBI Taxonomy" id="1236550"/>
    <lineage>
        <taxon>Bacteria</taxon>
        <taxon>Bacillati</taxon>
        <taxon>Actinomycetota</taxon>
        <taxon>Actinomycetes</taxon>
        <taxon>Micrococcales</taxon>
        <taxon>Micrococcaceae</taxon>
        <taxon>Kocuria</taxon>
    </lineage>
</organism>
<feature type="transmembrane region" description="Helical" evidence="6">
    <location>
        <begin position="341"/>
        <end position="358"/>
    </location>
</feature>
<feature type="transmembrane region" description="Helical" evidence="6">
    <location>
        <begin position="450"/>
        <end position="471"/>
    </location>
</feature>
<evidence type="ECO:0000256" key="6">
    <source>
        <dbReference type="SAM" id="Phobius"/>
    </source>
</evidence>
<feature type="transmembrane region" description="Helical" evidence="6">
    <location>
        <begin position="201"/>
        <end position="220"/>
    </location>
</feature>
<protein>
    <submittedName>
        <fullName evidence="8">Transmembrane efflux protein</fullName>
    </submittedName>
</protein>
<dbReference type="STRING" id="71999.KPaMU14_06770"/>
<evidence type="ECO:0000313" key="8">
    <source>
        <dbReference type="EMBL" id="EME35653.1"/>
    </source>
</evidence>
<feature type="transmembrane region" description="Helical" evidence="6">
    <location>
        <begin position="477"/>
        <end position="498"/>
    </location>
</feature>
<proteinExistence type="predicted"/>
<feature type="transmembrane region" description="Helical" evidence="6">
    <location>
        <begin position="403"/>
        <end position="421"/>
    </location>
</feature>
<dbReference type="InterPro" id="IPR036259">
    <property type="entry name" value="MFS_trans_sf"/>
</dbReference>
<dbReference type="PANTHER" id="PTHR42718">
    <property type="entry name" value="MAJOR FACILITATOR SUPERFAMILY MULTIDRUG TRANSPORTER MFSC"/>
    <property type="match status" value="1"/>
</dbReference>
<dbReference type="Proteomes" id="UP000009877">
    <property type="component" value="Unassembled WGS sequence"/>
</dbReference>
<dbReference type="EMBL" id="ANHZ02000026">
    <property type="protein sequence ID" value="EME35653.1"/>
    <property type="molecule type" value="Genomic_DNA"/>
</dbReference>
<feature type="transmembrane region" description="Helical" evidence="6">
    <location>
        <begin position="142"/>
        <end position="159"/>
    </location>
</feature>
<feature type="transmembrane region" description="Helical" evidence="6">
    <location>
        <begin position="171"/>
        <end position="195"/>
    </location>
</feature>
<dbReference type="RefSeq" id="WP_006215673.1">
    <property type="nucleotide sequence ID" value="NZ_ANHZ02000026.1"/>
</dbReference>
<evidence type="ECO:0000313" key="9">
    <source>
        <dbReference type="Proteomes" id="UP000009877"/>
    </source>
</evidence>
<dbReference type="PROSITE" id="PS50850">
    <property type="entry name" value="MFS"/>
    <property type="match status" value="1"/>
</dbReference>
<comment type="caution">
    <text evidence="8">The sequence shown here is derived from an EMBL/GenBank/DDBJ whole genome shotgun (WGS) entry which is preliminary data.</text>
</comment>
<keyword evidence="9" id="KW-1185">Reference proteome</keyword>
<dbReference type="GO" id="GO:0005886">
    <property type="term" value="C:plasma membrane"/>
    <property type="evidence" value="ECO:0007669"/>
    <property type="project" value="UniProtKB-SubCell"/>
</dbReference>
<feature type="region of interest" description="Disordered" evidence="5">
    <location>
        <begin position="1"/>
        <end position="39"/>
    </location>
</feature>
<dbReference type="PRINTS" id="PR01036">
    <property type="entry name" value="TCRTETB"/>
</dbReference>
<feature type="transmembrane region" description="Helical" evidence="6">
    <location>
        <begin position="83"/>
        <end position="101"/>
    </location>
</feature>
<dbReference type="InterPro" id="IPR011701">
    <property type="entry name" value="MFS"/>
</dbReference>
<evidence type="ECO:0000256" key="1">
    <source>
        <dbReference type="ARBA" id="ARBA00004651"/>
    </source>
</evidence>
<dbReference type="Gene3D" id="1.20.1720.10">
    <property type="entry name" value="Multidrug resistance protein D"/>
    <property type="match status" value="2"/>
</dbReference>
<reference evidence="8 9" key="1">
    <citation type="journal article" date="2014" name="Genome Announc.">
        <title>Draft Genome Sequence of Kocuria palustris PEL.</title>
        <authorList>
            <person name="Sharma G."/>
            <person name="Khatri I."/>
            <person name="Subramanian S."/>
        </authorList>
    </citation>
    <scope>NUCLEOTIDE SEQUENCE [LARGE SCALE GENOMIC DNA]</scope>
    <source>
        <strain evidence="8 9">PEL</strain>
    </source>
</reference>
<dbReference type="CDD" id="cd17321">
    <property type="entry name" value="MFS_MMR_MDR_like"/>
    <property type="match status" value="1"/>
</dbReference>
<dbReference type="GO" id="GO:0022857">
    <property type="term" value="F:transmembrane transporter activity"/>
    <property type="evidence" value="ECO:0007669"/>
    <property type="project" value="InterPro"/>
</dbReference>
<dbReference type="PANTHER" id="PTHR42718:SF39">
    <property type="entry name" value="ACTINORHODIN TRANSPORTER-RELATED"/>
    <property type="match status" value="1"/>
</dbReference>